<dbReference type="EMBL" id="CP009962">
    <property type="protein sequence ID" value="AIY43248.1"/>
    <property type="molecule type" value="Genomic_DNA"/>
</dbReference>
<dbReference type="AlphaFoldDB" id="A0A0A1FEU1"/>
<keyword evidence="5" id="KW-1185">Reference proteome</keyword>
<dbReference type="Pfam" id="PF00440">
    <property type="entry name" value="TetR_N"/>
    <property type="match status" value="1"/>
</dbReference>
<feature type="DNA-binding region" description="H-T-H motif" evidence="2">
    <location>
        <begin position="29"/>
        <end position="48"/>
    </location>
</feature>
<dbReference type="InterPro" id="IPR001647">
    <property type="entry name" value="HTH_TetR"/>
</dbReference>
<evidence type="ECO:0000259" key="3">
    <source>
        <dbReference type="PROSITE" id="PS50977"/>
    </source>
</evidence>
<organism evidence="4 5">
    <name type="scientific">Collimonas arenae</name>
    <dbReference type="NCBI Taxonomy" id="279058"/>
    <lineage>
        <taxon>Bacteria</taxon>
        <taxon>Pseudomonadati</taxon>
        <taxon>Pseudomonadota</taxon>
        <taxon>Betaproteobacteria</taxon>
        <taxon>Burkholderiales</taxon>
        <taxon>Oxalobacteraceae</taxon>
        <taxon>Collimonas</taxon>
    </lineage>
</organism>
<dbReference type="PROSITE" id="PS50977">
    <property type="entry name" value="HTH_TETR_2"/>
    <property type="match status" value="1"/>
</dbReference>
<keyword evidence="1 2" id="KW-0238">DNA-binding</keyword>
<dbReference type="STRING" id="279058.LT85_4090"/>
<dbReference type="Proteomes" id="UP000030302">
    <property type="component" value="Chromosome"/>
</dbReference>
<dbReference type="Gene3D" id="1.10.357.10">
    <property type="entry name" value="Tetracycline Repressor, domain 2"/>
    <property type="match status" value="1"/>
</dbReference>
<evidence type="ECO:0000313" key="4">
    <source>
        <dbReference type="EMBL" id="AIY43248.1"/>
    </source>
</evidence>
<dbReference type="OrthoDB" id="8701707at2"/>
<accession>A0A0A1FEU1</accession>
<dbReference type="HOGENOM" id="CLU_114085_1_0_4"/>
<reference evidence="5" key="1">
    <citation type="journal article" date="2014" name="Soil Biol. Biochem.">
        <title>Structure and function of bacterial communities in ageing soils: Insights from the Mendocino ecological staircase.</title>
        <authorList>
            <person name="Uroz S."/>
            <person name="Tech J.J."/>
            <person name="Sawaya N.A."/>
            <person name="Frey-Klett P."/>
            <person name="Leveau J.H.J."/>
        </authorList>
    </citation>
    <scope>NUCLEOTIDE SEQUENCE [LARGE SCALE GENOMIC DNA]</scope>
    <source>
        <strain evidence="5">Cal35</strain>
    </source>
</reference>
<dbReference type="PRINTS" id="PR00455">
    <property type="entry name" value="HTHTETR"/>
</dbReference>
<evidence type="ECO:0000256" key="2">
    <source>
        <dbReference type="PROSITE-ProRule" id="PRU00335"/>
    </source>
</evidence>
<dbReference type="KEGG" id="care:LT85_4090"/>
<evidence type="ECO:0000313" key="5">
    <source>
        <dbReference type="Proteomes" id="UP000030302"/>
    </source>
</evidence>
<name>A0A0A1FEU1_9BURK</name>
<dbReference type="SUPFAM" id="SSF46689">
    <property type="entry name" value="Homeodomain-like"/>
    <property type="match status" value="1"/>
</dbReference>
<dbReference type="RefSeq" id="WP_038492569.1">
    <property type="nucleotide sequence ID" value="NZ_CP009962.1"/>
</dbReference>
<proteinExistence type="predicted"/>
<feature type="domain" description="HTH tetR-type" evidence="3">
    <location>
        <begin position="6"/>
        <end position="66"/>
    </location>
</feature>
<dbReference type="GO" id="GO:0003677">
    <property type="term" value="F:DNA binding"/>
    <property type="evidence" value="ECO:0007669"/>
    <property type="project" value="UniProtKB-UniRule"/>
</dbReference>
<gene>
    <name evidence="4" type="ORF">LT85_4090</name>
</gene>
<dbReference type="InterPro" id="IPR009057">
    <property type="entry name" value="Homeodomain-like_sf"/>
</dbReference>
<protein>
    <submittedName>
        <fullName evidence="4">Transcriptional regulator</fullName>
    </submittedName>
</protein>
<sequence>MVRLAKFTEDSIIDASIEMVAHCGVAAVSISAIAGKAGAPTGSVYHRFESRGAILARAWLRVKSDFRNAVACHWSEGDTWAAVAGFLQWCRDKPLYAKFLLQCEDYPVFSEPLSAELNAALEAEQEALDLCFRQCLAHMPQGSADTGAEAEAVLRFTLFSSPIAMIKPYLLQDLNIPACIDDVLRASHDAVVAAYAGDPSLH</sequence>
<evidence type="ECO:0000256" key="1">
    <source>
        <dbReference type="ARBA" id="ARBA00023125"/>
    </source>
</evidence>